<sequence>MDEPKPSMAALTQETSTASILLIEAFYGGSHKQLMDTIQQLLSQAGLGANASDGESSDVCVVTLPPTKWHWRARTGALALAALIPKHAGQGFNVVFTSSVFSLPELLALRPDLQTAQKLLYFHENQIFYPLRRARTEKDYQYGYNQILSCLVADRIFFNSAHNMRSFLDGVPAFLTAGLPTPPSPRVPDGHRLVREVLSPKSSVLYYLVDVPPLVELSNSERADFSFREAVVWQVERIRARGDRKLKILWNHRWDYDKNPTDFFKAIFALADLPTESKLFEDGDQVLRPSAKRDAPSSATYEVPSGSPVEPPNFLVSVLGGRTQDTPVIFSNVEAILRSRGCVAAWGFVPSRLDYWRELADCDVVVSTANHEFFGVSVVEAVSVGCVPLCPNRLSYPELLASQHKAQLEDGCLYATLAQLQKRLRRWAARPTKLREVAANALMQLFSSSSSSTEHPWLRPEVLPGLSEELRQCYLRIFGLNKE</sequence>
<dbReference type="GO" id="GO:0016438">
    <property type="term" value="F:tRNA-queuosine(34) beta-mannosyltransferase activity"/>
    <property type="evidence" value="ECO:0007669"/>
    <property type="project" value="UniProtKB-EC"/>
</dbReference>
<dbReference type="EMBL" id="GEEE01008023">
    <property type="protein sequence ID" value="JAP55202.1"/>
    <property type="molecule type" value="Transcribed_RNA"/>
</dbReference>
<comment type="catalytic activity">
    <reaction evidence="6">
        <text>queuosine(34) in tRNA(Asp) + GDP-alpha-D-mannose = O-4''-alpha-D-mannosylqueuosine(34) in tRNA(Asp) + GDP + H(+)</text>
        <dbReference type="Rhea" id="RHEA:12885"/>
        <dbReference type="Rhea" id="RHEA-COMP:18572"/>
        <dbReference type="Rhea" id="RHEA-COMP:18581"/>
        <dbReference type="ChEBI" id="CHEBI:15378"/>
        <dbReference type="ChEBI" id="CHEBI:57527"/>
        <dbReference type="ChEBI" id="CHEBI:58189"/>
        <dbReference type="ChEBI" id="CHEBI:194431"/>
        <dbReference type="ChEBI" id="CHEBI:194442"/>
        <dbReference type="EC" id="2.4.1.110"/>
    </reaction>
    <physiologicalReaction direction="left-to-right" evidence="6">
        <dbReference type="Rhea" id="RHEA:12886"/>
    </physiologicalReaction>
</comment>
<reference evidence="8" key="1">
    <citation type="submission" date="2016-01" db="EMBL/GenBank/DDBJ databases">
        <title>Reference transcriptome for the parasite Schistocephalus solidus: insights into the molecular evolution of parasitism.</title>
        <authorList>
            <person name="Hebert F.O."/>
            <person name="Grambauer S."/>
            <person name="Barber I."/>
            <person name="Landry C.R."/>
            <person name="Aubin-Horth N."/>
        </authorList>
    </citation>
    <scope>NUCLEOTIDE SEQUENCE</scope>
</reference>
<dbReference type="Pfam" id="PF12038">
    <property type="entry name" value="QTMAN_N"/>
    <property type="match status" value="1"/>
</dbReference>
<protein>
    <recommendedName>
        <fullName evidence="5">tRNA-queuosine alpha-mannosyltransferase</fullName>
        <ecNumber evidence="4">2.4.1.110</ecNumber>
    </recommendedName>
</protein>
<dbReference type="PANTHER" id="PTHR13615">
    <property type="entry name" value="GLYCOSYLTRANSFERASE-LIKE 1"/>
    <property type="match status" value="1"/>
</dbReference>
<dbReference type="InterPro" id="IPR022701">
    <property type="entry name" value="QTMAN_N"/>
</dbReference>
<dbReference type="SUPFAM" id="SSF53756">
    <property type="entry name" value="UDP-Glycosyltransferase/glycogen phosphorylase"/>
    <property type="match status" value="1"/>
</dbReference>
<dbReference type="AlphaFoldDB" id="A0A0X3Q3F1"/>
<evidence type="ECO:0000259" key="7">
    <source>
        <dbReference type="Pfam" id="PF12038"/>
    </source>
</evidence>
<evidence type="ECO:0000256" key="1">
    <source>
        <dbReference type="ARBA" id="ARBA00009481"/>
    </source>
</evidence>
<evidence type="ECO:0000256" key="6">
    <source>
        <dbReference type="ARBA" id="ARBA00048439"/>
    </source>
</evidence>
<evidence type="ECO:0000256" key="2">
    <source>
        <dbReference type="ARBA" id="ARBA00022676"/>
    </source>
</evidence>
<comment type="similarity">
    <text evidence="1">Belongs to the glycosyltransferase group 1 family. Glycosyltransferase 4 subfamily.</text>
</comment>
<proteinExistence type="inferred from homology"/>
<keyword evidence="2" id="KW-0328">Glycosyltransferase</keyword>
<feature type="domain" description="tRNA-queuosine alpha-mannosyltransferase N-terminal" evidence="7">
    <location>
        <begin position="19"/>
        <end position="206"/>
    </location>
</feature>
<dbReference type="EC" id="2.4.1.110" evidence="4"/>
<dbReference type="CDD" id="cd01635">
    <property type="entry name" value="Glycosyltransferase_GTB-type"/>
    <property type="match status" value="1"/>
</dbReference>
<evidence type="ECO:0000256" key="3">
    <source>
        <dbReference type="ARBA" id="ARBA00022679"/>
    </source>
</evidence>
<dbReference type="Gene3D" id="3.40.50.2000">
    <property type="entry name" value="Glycogen Phosphorylase B"/>
    <property type="match status" value="1"/>
</dbReference>
<name>A0A0X3Q3F1_SCHSO</name>
<accession>A0A0X3Q3F1</accession>
<evidence type="ECO:0000256" key="4">
    <source>
        <dbReference type="ARBA" id="ARBA00044517"/>
    </source>
</evidence>
<gene>
    <name evidence="8" type="ORF">TR91708</name>
</gene>
<dbReference type="PANTHER" id="PTHR13615:SF3">
    <property type="entry name" value="GLYCOSYLTRANSFERASE-LIKE DOMAIN-CONTAINING PROTEIN 1"/>
    <property type="match status" value="1"/>
</dbReference>
<evidence type="ECO:0000256" key="5">
    <source>
        <dbReference type="ARBA" id="ARBA00044539"/>
    </source>
</evidence>
<evidence type="ECO:0000313" key="8">
    <source>
        <dbReference type="EMBL" id="JAP55202.1"/>
    </source>
</evidence>
<keyword evidence="3" id="KW-0808">Transferase</keyword>
<dbReference type="InterPro" id="IPR051862">
    <property type="entry name" value="GT-like_domain_containing_1"/>
</dbReference>
<organism evidence="8">
    <name type="scientific">Schistocephalus solidus</name>
    <name type="common">Tapeworm</name>
    <dbReference type="NCBI Taxonomy" id="70667"/>
    <lineage>
        <taxon>Eukaryota</taxon>
        <taxon>Metazoa</taxon>
        <taxon>Spiralia</taxon>
        <taxon>Lophotrochozoa</taxon>
        <taxon>Platyhelminthes</taxon>
        <taxon>Cestoda</taxon>
        <taxon>Eucestoda</taxon>
        <taxon>Diphyllobothriidea</taxon>
        <taxon>Diphyllobothriidae</taxon>
        <taxon>Schistocephalus</taxon>
    </lineage>
</organism>